<dbReference type="PANTHER" id="PTHR33202">
    <property type="entry name" value="ZINC UPTAKE REGULATION PROTEIN"/>
    <property type="match status" value="1"/>
</dbReference>
<dbReference type="GO" id="GO:0045892">
    <property type="term" value="P:negative regulation of DNA-templated transcription"/>
    <property type="evidence" value="ECO:0007669"/>
    <property type="project" value="TreeGrafter"/>
</dbReference>
<dbReference type="SUPFAM" id="SSF46785">
    <property type="entry name" value="Winged helix' DNA-binding domain"/>
    <property type="match status" value="1"/>
</dbReference>
<dbReference type="Pfam" id="PF01475">
    <property type="entry name" value="FUR"/>
    <property type="match status" value="1"/>
</dbReference>
<organism evidence="2 3">
    <name type="scientific">Flagellimonas aquimarina</name>
    <dbReference type="NCBI Taxonomy" id="2201895"/>
    <lineage>
        <taxon>Bacteria</taxon>
        <taxon>Pseudomonadati</taxon>
        <taxon>Bacteroidota</taxon>
        <taxon>Flavobacteriia</taxon>
        <taxon>Flavobacteriales</taxon>
        <taxon>Flavobacteriaceae</taxon>
        <taxon>Flagellimonas</taxon>
    </lineage>
</organism>
<dbReference type="Proteomes" id="UP000245762">
    <property type="component" value="Unassembled WGS sequence"/>
</dbReference>
<dbReference type="GO" id="GO:0003700">
    <property type="term" value="F:DNA-binding transcription factor activity"/>
    <property type="evidence" value="ECO:0007669"/>
    <property type="project" value="InterPro"/>
</dbReference>
<dbReference type="GO" id="GO:1900376">
    <property type="term" value="P:regulation of secondary metabolite biosynthetic process"/>
    <property type="evidence" value="ECO:0007669"/>
    <property type="project" value="TreeGrafter"/>
</dbReference>
<dbReference type="Gene3D" id="1.10.10.10">
    <property type="entry name" value="Winged helix-like DNA-binding domain superfamily/Winged helix DNA-binding domain"/>
    <property type="match status" value="1"/>
</dbReference>
<proteinExistence type="predicted"/>
<dbReference type="OrthoDB" id="594893at2"/>
<comment type="cofactor">
    <cofactor evidence="1">
        <name>Zn(2+)</name>
        <dbReference type="ChEBI" id="CHEBI:29105"/>
    </cofactor>
    <text evidence="1">Binds 1 zinc ion per subunit.</text>
</comment>
<name>A0A316L618_9FLAO</name>
<accession>A0A316L618</accession>
<comment type="caution">
    <text evidence="2">The sequence shown here is derived from an EMBL/GenBank/DDBJ whole genome shotgun (WGS) entry which is preliminary data.</text>
</comment>
<dbReference type="GO" id="GO:0000976">
    <property type="term" value="F:transcription cis-regulatory region binding"/>
    <property type="evidence" value="ECO:0007669"/>
    <property type="project" value="TreeGrafter"/>
</dbReference>
<reference evidence="2 3" key="1">
    <citation type="submission" date="2018-05" db="EMBL/GenBank/DDBJ databases">
        <title>Complete genome sequence of Flagellimonas aquimarina ECD12 isolated from seaweed Ecklonia cava.</title>
        <authorList>
            <person name="Choi S."/>
            <person name="Seong C."/>
        </authorList>
    </citation>
    <scope>NUCLEOTIDE SEQUENCE [LARGE SCALE GENOMIC DNA]</scope>
    <source>
        <strain evidence="2 3">ECD12</strain>
    </source>
</reference>
<dbReference type="PANTHER" id="PTHR33202:SF22">
    <property type="entry name" value="HYDROGEN PEROXIDE SENSITIVE REPRESSOR"/>
    <property type="match status" value="1"/>
</dbReference>
<dbReference type="InterPro" id="IPR002481">
    <property type="entry name" value="FUR"/>
</dbReference>
<evidence type="ECO:0000313" key="2">
    <source>
        <dbReference type="EMBL" id="PWL39703.1"/>
    </source>
</evidence>
<keyword evidence="1" id="KW-0862">Zinc</keyword>
<feature type="binding site" evidence="1">
    <location>
        <position position="89"/>
    </location>
    <ligand>
        <name>Zn(2+)</name>
        <dbReference type="ChEBI" id="CHEBI:29105"/>
    </ligand>
</feature>
<dbReference type="EMBL" id="QGEG01000001">
    <property type="protein sequence ID" value="PWL39703.1"/>
    <property type="molecule type" value="Genomic_DNA"/>
</dbReference>
<sequence length="124" mass="14266">MKRRQTHSTQEILELLKAENQAMNHEMIQSKLDSQVNRATIYRVLNRFCEDGIVHKIVGDDGKQYFAFCLNCTQKTHNHNHFHFRCTQCGKVECLEKEASISLPEGYVLENFNGLISGTCNDCT</sequence>
<keyword evidence="1" id="KW-0479">Metal-binding</keyword>
<evidence type="ECO:0000256" key="1">
    <source>
        <dbReference type="PIRSR" id="PIRSR602481-1"/>
    </source>
</evidence>
<feature type="binding site" evidence="1">
    <location>
        <position position="120"/>
    </location>
    <ligand>
        <name>Zn(2+)</name>
        <dbReference type="ChEBI" id="CHEBI:29105"/>
    </ligand>
</feature>
<dbReference type="InterPro" id="IPR036388">
    <property type="entry name" value="WH-like_DNA-bd_sf"/>
</dbReference>
<gene>
    <name evidence="2" type="ORF">DKG77_02415</name>
</gene>
<dbReference type="AlphaFoldDB" id="A0A316L618"/>
<feature type="binding site" evidence="1">
    <location>
        <position position="86"/>
    </location>
    <ligand>
        <name>Zn(2+)</name>
        <dbReference type="ChEBI" id="CHEBI:29105"/>
    </ligand>
</feature>
<dbReference type="GO" id="GO:0008270">
    <property type="term" value="F:zinc ion binding"/>
    <property type="evidence" value="ECO:0007669"/>
    <property type="project" value="TreeGrafter"/>
</dbReference>
<protein>
    <submittedName>
        <fullName evidence="2">Transcriptional regulator</fullName>
    </submittedName>
</protein>
<feature type="binding site" evidence="1">
    <location>
        <position position="123"/>
    </location>
    <ligand>
        <name>Zn(2+)</name>
        <dbReference type="ChEBI" id="CHEBI:29105"/>
    </ligand>
</feature>
<keyword evidence="3" id="KW-1185">Reference proteome</keyword>
<dbReference type="RefSeq" id="WP_109659831.1">
    <property type="nucleotide sequence ID" value="NZ_QGEG01000001.1"/>
</dbReference>
<dbReference type="InterPro" id="IPR036390">
    <property type="entry name" value="WH_DNA-bd_sf"/>
</dbReference>
<evidence type="ECO:0000313" key="3">
    <source>
        <dbReference type="Proteomes" id="UP000245762"/>
    </source>
</evidence>